<feature type="compositionally biased region" description="Polar residues" evidence="2">
    <location>
        <begin position="233"/>
        <end position="242"/>
    </location>
</feature>
<reference evidence="3" key="1">
    <citation type="submission" date="2020-05" db="EMBL/GenBank/DDBJ databases">
        <title>Phylogenomic resolution of chytrid fungi.</title>
        <authorList>
            <person name="Stajich J.E."/>
            <person name="Amses K."/>
            <person name="Simmons R."/>
            <person name="Seto K."/>
            <person name="Myers J."/>
            <person name="Bonds A."/>
            <person name="Quandt C.A."/>
            <person name="Barry K."/>
            <person name="Liu P."/>
            <person name="Grigoriev I."/>
            <person name="Longcore J.E."/>
            <person name="James T.Y."/>
        </authorList>
    </citation>
    <scope>NUCLEOTIDE SEQUENCE</scope>
    <source>
        <strain evidence="3">JEL0318</strain>
    </source>
</reference>
<name>A0AAD5SF39_9FUNG</name>
<feature type="compositionally biased region" description="Basic and acidic residues" evidence="2">
    <location>
        <begin position="523"/>
        <end position="533"/>
    </location>
</feature>
<dbReference type="EMBL" id="JADGJD010000243">
    <property type="protein sequence ID" value="KAJ3053042.1"/>
    <property type="molecule type" value="Genomic_DNA"/>
</dbReference>
<feature type="compositionally biased region" description="Polar residues" evidence="2">
    <location>
        <begin position="871"/>
        <end position="880"/>
    </location>
</feature>
<evidence type="ECO:0000256" key="2">
    <source>
        <dbReference type="SAM" id="MobiDB-lite"/>
    </source>
</evidence>
<organism evidence="3 4">
    <name type="scientific">Rhizophlyctis rosea</name>
    <dbReference type="NCBI Taxonomy" id="64517"/>
    <lineage>
        <taxon>Eukaryota</taxon>
        <taxon>Fungi</taxon>
        <taxon>Fungi incertae sedis</taxon>
        <taxon>Chytridiomycota</taxon>
        <taxon>Chytridiomycota incertae sedis</taxon>
        <taxon>Chytridiomycetes</taxon>
        <taxon>Rhizophlyctidales</taxon>
        <taxon>Rhizophlyctidaceae</taxon>
        <taxon>Rhizophlyctis</taxon>
    </lineage>
</organism>
<dbReference type="PANTHER" id="PTHR12460:SF0">
    <property type="entry name" value="CID DOMAIN-CONTAINING PROTEIN-RELATED"/>
    <property type="match status" value="1"/>
</dbReference>
<feature type="compositionally biased region" description="Gly residues" evidence="2">
    <location>
        <begin position="972"/>
        <end position="982"/>
    </location>
</feature>
<feature type="compositionally biased region" description="Polar residues" evidence="2">
    <location>
        <begin position="155"/>
        <end position="169"/>
    </location>
</feature>
<proteinExistence type="predicted"/>
<dbReference type="PANTHER" id="PTHR12460">
    <property type="entry name" value="CYCLIN-DEPENDENT KINASE INHIBITOR-RELATED PROTEIN"/>
    <property type="match status" value="1"/>
</dbReference>
<accession>A0AAD5SF39</accession>
<dbReference type="Proteomes" id="UP001212841">
    <property type="component" value="Unassembled WGS sequence"/>
</dbReference>
<feature type="region of interest" description="Disordered" evidence="2">
    <location>
        <begin position="865"/>
        <end position="947"/>
    </location>
</feature>
<dbReference type="GO" id="GO:0000993">
    <property type="term" value="F:RNA polymerase II complex binding"/>
    <property type="evidence" value="ECO:0007669"/>
    <property type="project" value="TreeGrafter"/>
</dbReference>
<gene>
    <name evidence="3" type="ORF">HK097_005174</name>
</gene>
<feature type="compositionally biased region" description="Acidic residues" evidence="2">
    <location>
        <begin position="536"/>
        <end position="546"/>
    </location>
</feature>
<feature type="region of interest" description="Disordered" evidence="2">
    <location>
        <begin position="518"/>
        <end position="546"/>
    </location>
</feature>
<feature type="region of interest" description="Disordered" evidence="2">
    <location>
        <begin position="960"/>
        <end position="984"/>
    </location>
</feature>
<sequence length="1152" mass="128669">MPSQKGKQKVNRISLHTHPRKLELLQAALAAANAGITDPTYQYNLYQKGKRDISVVLPARYDKMSMEQAARLRTAFTQHLDPSIDKSTVVWMGDGKYQAILKEERRQQKERDAIASLETASFLGLYQSLSRTEVNDEDQNTLTPSAPSQPPAPPTITNTVNQMVQQSDPQMMDASSPDAQASQSFTTFTSKSRHHQSDTQVTESPSPDSRASQSATTLTSKRSRNQPRKDTKTASPSSSDPSILNPDTYPAPHTSSPKAFDVSEFKEKTRHNAPWQEVRFDAPPLAASTPILPTATAADAAEPTSVAGGPLAQLHPALLKMLPQDIKMFAMKHPNHVVVYGAFVYVGWELEERTEVAKRVLMVKFLAEISRIRAEVDGLHDSLGRSKMRVEELRHELEDGIEGKADLVDEKKRKELEIASVEKSLRRLERHMSSLQKISTRSGIDKQLDFYVDRMNMENVLHFAQLSTEEHEVPLIKRMIEKLNCRPFSDAMEILQTTTDEDLDAVKSAQMEFQVLKEQGTPSDRDSATHKTANDAMDEDEDMDGDAFENYENDVTVLRKRYTKFAPYATIGVHGDTVGFPAVLENVDLKIDSRIFHVGRASELVQSGVRRKLVVGDLVWAPCAFQVIQDMTPMPTGEDVMEVLELDRIRVDMDKRRLAIPNDLNSEIHIRISRIFWFAGVIEEGYEEESWNNVFEIQKILRSHASLEDYLDWVETVRRKVFTVRVFGFDTVWQFEAGSLRHFDDWPENNYVPNAKKIYEPYQNSVKEATKKAVKRMGNKPSAKRLLGVPGKTDQKDGRAKRGRTITNAPRSDNEFHPAPAELLGVPKAPSFSATIPSSAPLNSNHQSMLVLPLEHSGYPMSYGHLPYQLTPDSKNQPQQFGIHPLPQTTPTSQPAPQPYTSQQPPSKRRQSRPNIVIPHWQGPPEPSPLNQSRPTPHTSLSATHRSAHDISMGLRSAAPYNSMQSSRPDLMGGGGGGGGMPGQMMRHQSMPQLYDSQHQGWQGGQQQMGNGFPPYPPQQMHQQRNSYQLGIDNGEGLEGASVGGSFQNLPNLQNLQNIDKQSIYNVATKVLDGLESVGSKLAEAVGAAATKYGLMTDDAARYQNRVSEERRRQSVTSIPSYSTIQPVQSGLYQPPVQRSSSYRSFDPTSLV</sequence>
<dbReference type="AlphaFoldDB" id="A0AAD5SF39"/>
<protein>
    <submittedName>
        <fullName evidence="3">Uncharacterized protein</fullName>
    </submittedName>
</protein>
<feature type="compositionally biased region" description="Low complexity" evidence="2">
    <location>
        <begin position="173"/>
        <end position="184"/>
    </location>
</feature>
<feature type="region of interest" description="Disordered" evidence="2">
    <location>
        <begin position="1130"/>
        <end position="1152"/>
    </location>
</feature>
<feature type="coiled-coil region" evidence="1">
    <location>
        <begin position="404"/>
        <end position="438"/>
    </location>
</feature>
<keyword evidence="1" id="KW-0175">Coiled coil</keyword>
<feature type="compositionally biased region" description="Low complexity" evidence="2">
    <location>
        <begin position="885"/>
        <end position="906"/>
    </location>
</feature>
<evidence type="ECO:0000313" key="3">
    <source>
        <dbReference type="EMBL" id="KAJ3053042.1"/>
    </source>
</evidence>
<feature type="compositionally biased region" description="Polar residues" evidence="2">
    <location>
        <begin position="929"/>
        <end position="945"/>
    </location>
</feature>
<feature type="region of interest" description="Disordered" evidence="2">
    <location>
        <begin position="775"/>
        <end position="820"/>
    </location>
</feature>
<evidence type="ECO:0000256" key="1">
    <source>
        <dbReference type="SAM" id="Coils"/>
    </source>
</evidence>
<evidence type="ECO:0000313" key="4">
    <source>
        <dbReference type="Proteomes" id="UP001212841"/>
    </source>
</evidence>
<keyword evidence="4" id="KW-1185">Reference proteome</keyword>
<feature type="region of interest" description="Disordered" evidence="2">
    <location>
        <begin position="133"/>
        <end position="259"/>
    </location>
</feature>
<dbReference type="GO" id="GO:0031124">
    <property type="term" value="P:mRNA 3'-end processing"/>
    <property type="evidence" value="ECO:0007669"/>
    <property type="project" value="TreeGrafter"/>
</dbReference>
<feature type="compositionally biased region" description="Polar residues" evidence="2">
    <location>
        <begin position="198"/>
        <end position="220"/>
    </location>
</feature>
<comment type="caution">
    <text evidence="3">The sequence shown here is derived from an EMBL/GenBank/DDBJ whole genome shotgun (WGS) entry which is preliminary data.</text>
</comment>